<proteinExistence type="predicted"/>
<reference evidence="5" key="1">
    <citation type="journal article" date="2019" name="Int. J. Syst. Evol. Microbiol.">
        <title>The Global Catalogue of Microorganisms (GCM) 10K type strain sequencing project: providing services to taxonomists for standard genome sequencing and annotation.</title>
        <authorList>
            <consortium name="The Broad Institute Genomics Platform"/>
            <consortium name="The Broad Institute Genome Sequencing Center for Infectious Disease"/>
            <person name="Wu L."/>
            <person name="Ma J."/>
        </authorList>
    </citation>
    <scope>NUCLEOTIDE SEQUENCE [LARGE SCALE GENOMIC DNA]</scope>
    <source>
        <strain evidence="5">CCUG 55585</strain>
    </source>
</reference>
<dbReference type="InterPro" id="IPR029056">
    <property type="entry name" value="Ribokinase-like"/>
</dbReference>
<comment type="pathway">
    <text evidence="1">Cofactor biosynthesis; thiamine diphosphate biosynthesis.</text>
</comment>
<evidence type="ECO:0000259" key="3">
    <source>
        <dbReference type="Pfam" id="PF08543"/>
    </source>
</evidence>
<dbReference type="InterPro" id="IPR004399">
    <property type="entry name" value="HMP/HMP-P_kinase_dom"/>
</dbReference>
<dbReference type="Gene3D" id="3.40.1190.20">
    <property type="match status" value="1"/>
</dbReference>
<sequence length="274" mass="28895">MPNSRPFSVLTIAGSDSGGGAGIQADLKTFAAHRVHGLSAIAALTAQHTRGVTAVEVPQPTFLREQIDACFDDFRIQAVKIGMLANADMIHAVVKALDQHCPPFIVVDPVMVATSGAQLLANSAIEVLRKRMLPMATVVTPNLPEAEFLLGRPIADLDAMRQACDDLLDLGAGAVLLKGGHLDTGPEVVDLFAARRESGGRMHREIHHPRLDINAHGTGCTLASALAAQLALGLPLDEACHAASAYVHRALKTGTRPGRSDILVLDHFGAADRA</sequence>
<evidence type="ECO:0000256" key="2">
    <source>
        <dbReference type="ARBA" id="ARBA00012135"/>
    </source>
</evidence>
<evidence type="ECO:0000313" key="5">
    <source>
        <dbReference type="Proteomes" id="UP001597110"/>
    </source>
</evidence>
<dbReference type="SUPFAM" id="SSF53613">
    <property type="entry name" value="Ribokinase-like"/>
    <property type="match status" value="1"/>
</dbReference>
<dbReference type="InterPro" id="IPR013749">
    <property type="entry name" value="PM/HMP-P_kinase-1"/>
</dbReference>
<evidence type="ECO:0000313" key="4">
    <source>
        <dbReference type="EMBL" id="MFD0726747.1"/>
    </source>
</evidence>
<comment type="caution">
    <text evidence="4">The sequence shown here is derived from an EMBL/GenBank/DDBJ whole genome shotgun (WGS) entry which is preliminary data.</text>
</comment>
<keyword evidence="4" id="KW-0418">Kinase</keyword>
<dbReference type="GO" id="GO:0008972">
    <property type="term" value="F:phosphomethylpyrimidine kinase activity"/>
    <property type="evidence" value="ECO:0007669"/>
    <property type="project" value="UniProtKB-EC"/>
</dbReference>
<dbReference type="EC" id="2.7.1.49" evidence="2"/>
<dbReference type="RefSeq" id="WP_386824897.1">
    <property type="nucleotide sequence ID" value="NZ_JBHTIF010000003.1"/>
</dbReference>
<dbReference type="PANTHER" id="PTHR20858">
    <property type="entry name" value="PHOSPHOMETHYLPYRIMIDINE KINASE"/>
    <property type="match status" value="1"/>
</dbReference>
<accession>A0ABW2YGA8</accession>
<dbReference type="Pfam" id="PF08543">
    <property type="entry name" value="Phos_pyr_kin"/>
    <property type="match status" value="1"/>
</dbReference>
<keyword evidence="5" id="KW-1185">Reference proteome</keyword>
<dbReference type="Proteomes" id="UP001597110">
    <property type="component" value="Unassembled WGS sequence"/>
</dbReference>
<dbReference type="GO" id="GO:0008902">
    <property type="term" value="F:hydroxymethylpyrimidine kinase activity"/>
    <property type="evidence" value="ECO:0007669"/>
    <property type="project" value="UniProtKB-EC"/>
</dbReference>
<feature type="domain" description="Pyridoxamine kinase/Phosphomethylpyrimidine kinase" evidence="3">
    <location>
        <begin position="16"/>
        <end position="260"/>
    </location>
</feature>
<organism evidence="4 5">
    <name type="scientific">Lysobacter brunescens</name>
    <dbReference type="NCBI Taxonomy" id="262323"/>
    <lineage>
        <taxon>Bacteria</taxon>
        <taxon>Pseudomonadati</taxon>
        <taxon>Pseudomonadota</taxon>
        <taxon>Gammaproteobacteria</taxon>
        <taxon>Lysobacterales</taxon>
        <taxon>Lysobacteraceae</taxon>
        <taxon>Lysobacter</taxon>
    </lineage>
</organism>
<dbReference type="PANTHER" id="PTHR20858:SF17">
    <property type="entry name" value="HYDROXYMETHYLPYRIMIDINE_PHOSPHOMETHYLPYRIMIDINE KINASE THI20-RELATED"/>
    <property type="match status" value="1"/>
</dbReference>
<protein>
    <recommendedName>
        <fullName evidence="2">hydroxymethylpyrimidine kinase</fullName>
        <ecNumber evidence="2">2.7.1.49</ecNumber>
    </recommendedName>
</protein>
<keyword evidence="4" id="KW-0808">Transferase</keyword>
<gene>
    <name evidence="4" type="primary">thiD</name>
    <name evidence="4" type="ORF">ACFQ0E_14185</name>
</gene>
<dbReference type="EMBL" id="JBHTIF010000003">
    <property type="protein sequence ID" value="MFD0726747.1"/>
    <property type="molecule type" value="Genomic_DNA"/>
</dbReference>
<evidence type="ECO:0000256" key="1">
    <source>
        <dbReference type="ARBA" id="ARBA00004948"/>
    </source>
</evidence>
<dbReference type="CDD" id="cd01169">
    <property type="entry name" value="HMPP_kinase"/>
    <property type="match status" value="1"/>
</dbReference>
<name>A0ABW2YGA8_9GAMM</name>
<dbReference type="NCBIfam" id="TIGR00097">
    <property type="entry name" value="HMP-P_kinase"/>
    <property type="match status" value="1"/>
</dbReference>